<dbReference type="Gene3D" id="2.20.200.10">
    <property type="entry name" value="Outer membrane efflux proteins (OEP)"/>
    <property type="match status" value="1"/>
</dbReference>
<keyword evidence="2" id="KW-0812">Transmembrane</keyword>
<evidence type="ECO:0000313" key="4">
    <source>
        <dbReference type="Proteomes" id="UP000318199"/>
    </source>
</evidence>
<dbReference type="RefSeq" id="WP_145896559.1">
    <property type="nucleotide sequence ID" value="NZ_VOBQ01000025.1"/>
</dbReference>
<dbReference type="Proteomes" id="UP000318199">
    <property type="component" value="Unassembled WGS sequence"/>
</dbReference>
<dbReference type="PANTHER" id="PTHR30203:SF29">
    <property type="entry name" value="PROTEIN CYAE"/>
    <property type="match status" value="1"/>
</dbReference>
<dbReference type="Pfam" id="PF02321">
    <property type="entry name" value="OEP"/>
    <property type="match status" value="2"/>
</dbReference>
<dbReference type="PROSITE" id="PS51318">
    <property type="entry name" value="TAT"/>
    <property type="match status" value="1"/>
</dbReference>
<keyword evidence="2" id="KW-0564">Palmitate</keyword>
<dbReference type="InterPro" id="IPR003423">
    <property type="entry name" value="OMP_efflux"/>
</dbReference>
<keyword evidence="2" id="KW-0449">Lipoprotein</keyword>
<dbReference type="NCBIfam" id="TIGR01845">
    <property type="entry name" value="outer_NodT"/>
    <property type="match status" value="1"/>
</dbReference>
<dbReference type="Gene3D" id="1.20.1600.10">
    <property type="entry name" value="Outer membrane efflux proteins (OEP)"/>
    <property type="match status" value="1"/>
</dbReference>
<name>A0A562ZFN8_9BURK</name>
<sequence length="474" mass="49972">MTTRSRLFALSAAAAATLWLAGCAAVARPPESVAATAPPQWYAPLPHGGTLTDLKQWWQQFNDPLLIDLIEAAQTVSPTVASAGSRIAQARASRVAAGAALLPTLDATAAATRGNAQAGAPLATTLQGGLQTAWEIDLFGGNRAAADAAQARLDSERAGWHAARVAVAAETANSYLNLRTCERQLGVVTNDARSRAETARLTALSAEAGFTAPAVSALARASAAEASARVTQQRAQCEIEIKGLVALSGLPEPQLRQKLDVAWAEPTEFALVALAPLPAQLLVQRPDVYQSEREVAAASADVGTARADRLPRLTLSGQVGRLALRAGGSTNSMETWSIGPLAMTMPIFDGGRRAANEDAATARYEEAVALYTARVRQAVREVEEALVVLESARDRSQDARTAVEGYRASFSASEARYRSGLGSLIEMEDQRRVALAAELALVNLQRERIAAWIALYRAVGGGWARPEAIAAAPR</sequence>
<keyword evidence="2" id="KW-0732">Signal</keyword>
<feature type="chain" id="PRO_5022249071" evidence="2">
    <location>
        <begin position="28"/>
        <end position="474"/>
    </location>
</feature>
<gene>
    <name evidence="3" type="ORF">FN976_26225</name>
</gene>
<dbReference type="PROSITE" id="PS51257">
    <property type="entry name" value="PROKAR_LIPOPROTEIN"/>
    <property type="match status" value="1"/>
</dbReference>
<dbReference type="PANTHER" id="PTHR30203">
    <property type="entry name" value="OUTER MEMBRANE CATION EFFLUX PROTEIN"/>
    <property type="match status" value="1"/>
</dbReference>
<organism evidence="3 4">
    <name type="scientific">Caenimonas sedimenti</name>
    <dbReference type="NCBI Taxonomy" id="2596921"/>
    <lineage>
        <taxon>Bacteria</taxon>
        <taxon>Pseudomonadati</taxon>
        <taxon>Pseudomonadota</taxon>
        <taxon>Betaproteobacteria</taxon>
        <taxon>Burkholderiales</taxon>
        <taxon>Comamonadaceae</taxon>
        <taxon>Caenimonas</taxon>
    </lineage>
</organism>
<dbReference type="InterPro" id="IPR006311">
    <property type="entry name" value="TAT_signal"/>
</dbReference>
<dbReference type="InterPro" id="IPR010131">
    <property type="entry name" value="MdtP/NodT-like"/>
</dbReference>
<reference evidence="3 4" key="1">
    <citation type="submission" date="2019-07" db="EMBL/GenBank/DDBJ databases">
        <title>Caenimonas sedimenti sp. nov., isolated from activated sludge.</title>
        <authorList>
            <person name="Xu J."/>
        </authorList>
    </citation>
    <scope>NUCLEOTIDE SEQUENCE [LARGE SCALE GENOMIC DNA]</scope>
    <source>
        <strain evidence="3 4">HX-9-20</strain>
    </source>
</reference>
<comment type="subcellular location">
    <subcellularLocation>
        <location evidence="2">Cell membrane</location>
        <topology evidence="2">Lipid-anchor</topology>
    </subcellularLocation>
</comment>
<dbReference type="SUPFAM" id="SSF56954">
    <property type="entry name" value="Outer membrane efflux proteins (OEP)"/>
    <property type="match status" value="1"/>
</dbReference>
<keyword evidence="2" id="KW-0472">Membrane</keyword>
<comment type="caution">
    <text evidence="3">The sequence shown here is derived from an EMBL/GenBank/DDBJ whole genome shotgun (WGS) entry which is preliminary data.</text>
</comment>
<feature type="signal peptide" evidence="2">
    <location>
        <begin position="1"/>
        <end position="27"/>
    </location>
</feature>
<evidence type="ECO:0000313" key="3">
    <source>
        <dbReference type="EMBL" id="TWO66617.1"/>
    </source>
</evidence>
<dbReference type="EMBL" id="VOBQ01000025">
    <property type="protein sequence ID" value="TWO66617.1"/>
    <property type="molecule type" value="Genomic_DNA"/>
</dbReference>
<dbReference type="GO" id="GO:0015562">
    <property type="term" value="F:efflux transmembrane transporter activity"/>
    <property type="evidence" value="ECO:0007669"/>
    <property type="project" value="InterPro"/>
</dbReference>
<keyword evidence="2" id="KW-1134">Transmembrane beta strand</keyword>
<dbReference type="GO" id="GO:0005886">
    <property type="term" value="C:plasma membrane"/>
    <property type="evidence" value="ECO:0007669"/>
    <property type="project" value="UniProtKB-SubCell"/>
</dbReference>
<dbReference type="AlphaFoldDB" id="A0A562ZFN8"/>
<comment type="similarity">
    <text evidence="1 2">Belongs to the outer membrane factor (OMF) (TC 1.B.17) family.</text>
</comment>
<accession>A0A562ZFN8</accession>
<proteinExistence type="inferred from homology"/>
<keyword evidence="4" id="KW-1185">Reference proteome</keyword>
<dbReference type="OrthoDB" id="9770517at2"/>
<evidence type="ECO:0000256" key="1">
    <source>
        <dbReference type="ARBA" id="ARBA00007613"/>
    </source>
</evidence>
<evidence type="ECO:0000256" key="2">
    <source>
        <dbReference type="RuleBase" id="RU362097"/>
    </source>
</evidence>
<protein>
    <submittedName>
        <fullName evidence="3">Efflux transporter outer membrane subunit</fullName>
    </submittedName>
</protein>